<dbReference type="AlphaFoldDB" id="A0A0U5ARC6"/>
<comment type="similarity">
    <text evidence="1">Belongs to the IF-3 family.</text>
</comment>
<evidence type="ECO:0000256" key="2">
    <source>
        <dbReference type="ARBA" id="ARBA00022540"/>
    </source>
</evidence>
<dbReference type="GO" id="GO:0032790">
    <property type="term" value="P:ribosome disassembly"/>
    <property type="evidence" value="ECO:0007669"/>
    <property type="project" value="TreeGrafter"/>
</dbReference>
<dbReference type="InterPro" id="IPR036787">
    <property type="entry name" value="T_IF-3_N_sf"/>
</dbReference>
<keyword evidence="2 6" id="KW-0396">Initiation factor</keyword>
<dbReference type="SUPFAM" id="SSF54364">
    <property type="entry name" value="Translation initiation factor IF3, N-terminal domain"/>
    <property type="match status" value="1"/>
</dbReference>
<dbReference type="KEGG" id="asoc:CB4_00471"/>
<evidence type="ECO:0000256" key="1">
    <source>
        <dbReference type="ARBA" id="ARBA00005439"/>
    </source>
</evidence>
<dbReference type="InterPro" id="IPR001288">
    <property type="entry name" value="Translation_initiation_fac_3"/>
</dbReference>
<organism evidence="6 7">
    <name type="scientific">Aneurinibacillus soli</name>
    <dbReference type="NCBI Taxonomy" id="1500254"/>
    <lineage>
        <taxon>Bacteria</taxon>
        <taxon>Bacillati</taxon>
        <taxon>Bacillota</taxon>
        <taxon>Bacilli</taxon>
        <taxon>Bacillales</taxon>
        <taxon>Paenibacillaceae</taxon>
        <taxon>Aneurinibacillus group</taxon>
        <taxon>Aneurinibacillus</taxon>
    </lineage>
</organism>
<sequence length="161" mass="18012">MILNEKIKASEVELTGLDGEELGIISTKEALKLAKEAGVDLVCLSLASSPPPCRLMARQDAQQKKVKEKQTQRKQEKGPKIKEIRLNADIEEHDYDTKKRQAEKIIRGGDWVQLNVKLQRKETEAARKLVSELAADLAECAQQEKGIQVSGKQVSLTLRPR</sequence>
<dbReference type="Gene3D" id="3.10.20.80">
    <property type="entry name" value="Translation initiation factor 3 (IF-3), N-terminal domain"/>
    <property type="match status" value="1"/>
</dbReference>
<dbReference type="Gene3D" id="3.30.110.10">
    <property type="entry name" value="Translation initiation factor 3 (IF-3), C-terminal domain"/>
    <property type="match status" value="1"/>
</dbReference>
<dbReference type="InterPro" id="IPR019815">
    <property type="entry name" value="Translation_initiation_fac_3_C"/>
</dbReference>
<proteinExistence type="inferred from homology"/>
<dbReference type="PANTHER" id="PTHR10938:SF0">
    <property type="entry name" value="TRANSLATION INITIATION FACTOR IF-3, MITOCHONDRIAL"/>
    <property type="match status" value="1"/>
</dbReference>
<dbReference type="GO" id="GO:0005737">
    <property type="term" value="C:cytoplasm"/>
    <property type="evidence" value="ECO:0007669"/>
    <property type="project" value="UniProtKB-ARBA"/>
</dbReference>
<dbReference type="Pfam" id="PF00707">
    <property type="entry name" value="IF3_C"/>
    <property type="match status" value="1"/>
</dbReference>
<accession>A0A0U5ARC6</accession>
<dbReference type="SUPFAM" id="SSF55200">
    <property type="entry name" value="Translation initiation factor IF3, C-terminal domain"/>
    <property type="match status" value="1"/>
</dbReference>
<gene>
    <name evidence="6" type="primary">infC_1</name>
    <name evidence="6" type="ORF">CB4_00471</name>
</gene>
<evidence type="ECO:0000313" key="7">
    <source>
        <dbReference type="Proteomes" id="UP000217696"/>
    </source>
</evidence>
<dbReference type="GO" id="GO:0043022">
    <property type="term" value="F:ribosome binding"/>
    <property type="evidence" value="ECO:0007669"/>
    <property type="project" value="TreeGrafter"/>
</dbReference>
<dbReference type="Pfam" id="PF05198">
    <property type="entry name" value="IF3_N"/>
    <property type="match status" value="1"/>
</dbReference>
<keyword evidence="3" id="KW-0648">Protein biosynthesis</keyword>
<feature type="compositionally biased region" description="Basic and acidic residues" evidence="5">
    <location>
        <begin position="61"/>
        <end position="80"/>
    </location>
</feature>
<evidence type="ECO:0000313" key="6">
    <source>
        <dbReference type="EMBL" id="BAU26357.1"/>
    </source>
</evidence>
<dbReference type="OrthoDB" id="2899239at2"/>
<feature type="region of interest" description="Disordered" evidence="5">
    <location>
        <begin position="57"/>
        <end position="80"/>
    </location>
</feature>
<evidence type="ECO:0000256" key="5">
    <source>
        <dbReference type="SAM" id="MobiDB-lite"/>
    </source>
</evidence>
<name>A0A0U5ARC6_9BACL</name>
<dbReference type="PANTHER" id="PTHR10938">
    <property type="entry name" value="TRANSLATION INITIATION FACTOR IF-3"/>
    <property type="match status" value="1"/>
</dbReference>
<evidence type="ECO:0000256" key="4">
    <source>
        <dbReference type="NCBIfam" id="TIGR00168"/>
    </source>
</evidence>
<dbReference type="Proteomes" id="UP000217696">
    <property type="component" value="Chromosome"/>
</dbReference>
<dbReference type="GO" id="GO:0003743">
    <property type="term" value="F:translation initiation factor activity"/>
    <property type="evidence" value="ECO:0007669"/>
    <property type="project" value="UniProtKB-UniRule"/>
</dbReference>
<dbReference type="RefSeq" id="WP_096463413.1">
    <property type="nucleotide sequence ID" value="NZ_AP017312.1"/>
</dbReference>
<protein>
    <recommendedName>
        <fullName evidence="4">Translation initiation factor IF-3</fullName>
    </recommendedName>
</protein>
<keyword evidence="7" id="KW-1185">Reference proteome</keyword>
<reference evidence="6 7" key="1">
    <citation type="submission" date="2015-12" db="EMBL/GenBank/DDBJ databases">
        <title>Genome sequence of Aneurinibacillus soli.</title>
        <authorList>
            <person name="Lee J.S."/>
            <person name="Lee K.C."/>
            <person name="Kim K.K."/>
            <person name="Lee B.W."/>
        </authorList>
    </citation>
    <scope>NUCLEOTIDE SEQUENCE [LARGE SCALE GENOMIC DNA]</scope>
    <source>
        <strain evidence="6 7">CB4</strain>
    </source>
</reference>
<dbReference type="InterPro" id="IPR019814">
    <property type="entry name" value="Translation_initiation_fac_3_N"/>
</dbReference>
<dbReference type="NCBIfam" id="TIGR00168">
    <property type="entry name" value="infC"/>
    <property type="match status" value="1"/>
</dbReference>
<dbReference type="InterPro" id="IPR036788">
    <property type="entry name" value="T_IF-3_C_sf"/>
</dbReference>
<dbReference type="EMBL" id="AP017312">
    <property type="protein sequence ID" value="BAU26357.1"/>
    <property type="molecule type" value="Genomic_DNA"/>
</dbReference>
<evidence type="ECO:0000256" key="3">
    <source>
        <dbReference type="ARBA" id="ARBA00022917"/>
    </source>
</evidence>